<sequence length="217" mass="24545">MSTPSHSDNRVTYADVALRSQVVVDFHLATKEISQLREIPTSDQSGNTKPREGSLTEAKDFQDDSRPQTEWGGKIKWTNLVDGAFIRGKQGSEALKDFRTATTKAHRNFLGKHVNEARRDWTALDANPTIGTWFDTYSSTYFGRYPREENTENKAECHGLNSDYVTQAELTNQTWGEWLVEDLCHSSEEANYSSFGVLNPNTHNWPLIKSIKPDGTD</sequence>
<gene>
    <name evidence="2" type="ORF">L486_02277</name>
</gene>
<feature type="compositionally biased region" description="Basic and acidic residues" evidence="1">
    <location>
        <begin position="49"/>
        <end position="67"/>
    </location>
</feature>
<accession>A0A1B9IVR2</accession>
<dbReference type="Proteomes" id="UP000092583">
    <property type="component" value="Unassembled WGS sequence"/>
</dbReference>
<proteinExistence type="predicted"/>
<organism evidence="2 3">
    <name type="scientific">Kwoniella mangroviensis CBS 10435</name>
    <dbReference type="NCBI Taxonomy" id="1331196"/>
    <lineage>
        <taxon>Eukaryota</taxon>
        <taxon>Fungi</taxon>
        <taxon>Dikarya</taxon>
        <taxon>Basidiomycota</taxon>
        <taxon>Agaricomycotina</taxon>
        <taxon>Tremellomycetes</taxon>
        <taxon>Tremellales</taxon>
        <taxon>Cryptococcaceae</taxon>
        <taxon>Kwoniella</taxon>
    </lineage>
</organism>
<evidence type="ECO:0000256" key="1">
    <source>
        <dbReference type="SAM" id="MobiDB-lite"/>
    </source>
</evidence>
<dbReference type="EMBL" id="KI669460">
    <property type="protein sequence ID" value="OCF59606.1"/>
    <property type="molecule type" value="Genomic_DNA"/>
</dbReference>
<evidence type="ECO:0000313" key="2">
    <source>
        <dbReference type="EMBL" id="OCF59606.1"/>
    </source>
</evidence>
<keyword evidence="3" id="KW-1185">Reference proteome</keyword>
<evidence type="ECO:0000313" key="3">
    <source>
        <dbReference type="Proteomes" id="UP000092583"/>
    </source>
</evidence>
<dbReference type="AlphaFoldDB" id="A0A1B9IVR2"/>
<protein>
    <submittedName>
        <fullName evidence="2">Uncharacterized protein</fullName>
    </submittedName>
</protein>
<reference evidence="2 3" key="1">
    <citation type="submission" date="2013-07" db="EMBL/GenBank/DDBJ databases">
        <title>The Genome Sequence of Kwoniella mangroviensis CBS10435.</title>
        <authorList>
            <consortium name="The Broad Institute Genome Sequencing Platform"/>
            <person name="Cuomo C."/>
            <person name="Litvintseva A."/>
            <person name="Chen Y."/>
            <person name="Heitman J."/>
            <person name="Sun S."/>
            <person name="Springer D."/>
            <person name="Dromer F."/>
            <person name="Young S.K."/>
            <person name="Zeng Q."/>
            <person name="Gargeya S."/>
            <person name="Fitzgerald M."/>
            <person name="Abouelleil A."/>
            <person name="Alvarado L."/>
            <person name="Berlin A.M."/>
            <person name="Chapman S.B."/>
            <person name="Dewar J."/>
            <person name="Goldberg J."/>
            <person name="Griggs A."/>
            <person name="Gujja S."/>
            <person name="Hansen M."/>
            <person name="Howarth C."/>
            <person name="Imamovic A."/>
            <person name="Larimer J."/>
            <person name="McCowan C."/>
            <person name="Murphy C."/>
            <person name="Pearson M."/>
            <person name="Priest M."/>
            <person name="Roberts A."/>
            <person name="Saif S."/>
            <person name="Shea T."/>
            <person name="Sykes S."/>
            <person name="Wortman J."/>
            <person name="Nusbaum C."/>
            <person name="Birren B."/>
        </authorList>
    </citation>
    <scope>NUCLEOTIDE SEQUENCE [LARGE SCALE GENOMIC DNA]</scope>
    <source>
        <strain evidence="2 3">CBS 10435</strain>
    </source>
</reference>
<reference evidence="3" key="2">
    <citation type="submission" date="2013-12" db="EMBL/GenBank/DDBJ databases">
        <title>Evolution of pathogenesis and genome organization in the Tremellales.</title>
        <authorList>
            <person name="Cuomo C."/>
            <person name="Litvintseva A."/>
            <person name="Heitman J."/>
            <person name="Chen Y."/>
            <person name="Sun S."/>
            <person name="Springer D."/>
            <person name="Dromer F."/>
            <person name="Young S."/>
            <person name="Zeng Q."/>
            <person name="Chapman S."/>
            <person name="Gujja S."/>
            <person name="Saif S."/>
            <person name="Birren B."/>
        </authorList>
    </citation>
    <scope>NUCLEOTIDE SEQUENCE [LARGE SCALE GENOMIC DNA]</scope>
    <source>
        <strain evidence="3">CBS 10435</strain>
    </source>
</reference>
<name>A0A1B9IVR2_9TREE</name>
<feature type="region of interest" description="Disordered" evidence="1">
    <location>
        <begin position="37"/>
        <end position="71"/>
    </location>
</feature>